<dbReference type="GO" id="GO:0005829">
    <property type="term" value="C:cytosol"/>
    <property type="evidence" value="ECO:0007669"/>
    <property type="project" value="TreeGrafter"/>
</dbReference>
<reference evidence="13" key="2">
    <citation type="journal article" date="2021" name="PeerJ">
        <title>Extensive microbial diversity within the chicken gut microbiome revealed by metagenomics and culture.</title>
        <authorList>
            <person name="Gilroy R."/>
            <person name="Ravi A."/>
            <person name="Getino M."/>
            <person name="Pursley I."/>
            <person name="Horton D.L."/>
            <person name="Alikhan N.F."/>
            <person name="Baker D."/>
            <person name="Gharbi K."/>
            <person name="Hall N."/>
            <person name="Watson M."/>
            <person name="Adriaenssens E.M."/>
            <person name="Foster-Nyarko E."/>
            <person name="Jarju S."/>
            <person name="Secka A."/>
            <person name="Antonio M."/>
            <person name="Oren A."/>
            <person name="Chaudhuri R.R."/>
            <person name="La Ragione R."/>
            <person name="Hildebrand F."/>
            <person name="Pallen M.J."/>
        </authorList>
    </citation>
    <scope>NUCLEOTIDE SEQUENCE</scope>
    <source>
        <strain evidence="13">10192</strain>
    </source>
</reference>
<evidence type="ECO:0000256" key="2">
    <source>
        <dbReference type="ARBA" id="ARBA00012118"/>
    </source>
</evidence>
<keyword evidence="3 8" id="KW-0237">DNA synthesis</keyword>
<keyword evidence="6 8" id="KW-0418">Kinase</keyword>
<keyword evidence="5 8" id="KW-0547">Nucleotide-binding</keyword>
<reference evidence="13" key="1">
    <citation type="submission" date="2020-10" db="EMBL/GenBank/DDBJ databases">
        <authorList>
            <person name="Gilroy R."/>
        </authorList>
    </citation>
    <scope>NUCLEOTIDE SEQUENCE</scope>
    <source>
        <strain evidence="13">10192</strain>
    </source>
</reference>
<proteinExistence type="inferred from homology"/>
<evidence type="ECO:0000256" key="3">
    <source>
        <dbReference type="ARBA" id="ARBA00022634"/>
    </source>
</evidence>
<keyword evidence="8" id="KW-0963">Cytoplasm</keyword>
<dbReference type="SUPFAM" id="SSF57716">
    <property type="entry name" value="Glucocorticoid receptor-like (DNA-binding domain)"/>
    <property type="match status" value="1"/>
</dbReference>
<dbReference type="HAMAP" id="MF_00124">
    <property type="entry name" value="Thymidine_kinase"/>
    <property type="match status" value="1"/>
</dbReference>
<sequence>MGEIMEGYSFELITGPMSCGKTEELLRRVRRCIIAKKKVKVISPDVDTRTKGDYIESRNGLWLDAIKVKHSIQILSFVKPDDEVIAIDELQFFDGNITKVISKLMNEGKKVIGTGLELDFKAEPFGHMPELMCIATKVDKLHAVCMKCGCEHATRTQRLIDGKPADKNSPLIMIGGDETYEARCIKCYELPDNHPEKSKQGLKILPFVK</sequence>
<evidence type="ECO:0000256" key="1">
    <source>
        <dbReference type="ARBA" id="ARBA00007587"/>
    </source>
</evidence>
<comment type="catalytic activity">
    <reaction evidence="8 11">
        <text>thymidine + ATP = dTMP + ADP + H(+)</text>
        <dbReference type="Rhea" id="RHEA:19129"/>
        <dbReference type="ChEBI" id="CHEBI:15378"/>
        <dbReference type="ChEBI" id="CHEBI:17748"/>
        <dbReference type="ChEBI" id="CHEBI:30616"/>
        <dbReference type="ChEBI" id="CHEBI:63528"/>
        <dbReference type="ChEBI" id="CHEBI:456216"/>
        <dbReference type="EC" id="2.7.1.21"/>
    </reaction>
</comment>
<accession>A0A9D9DNG7</accession>
<feature type="binding site" evidence="10">
    <location>
        <begin position="172"/>
        <end position="175"/>
    </location>
    <ligand>
        <name>substrate</name>
    </ligand>
</feature>
<keyword evidence="4 8" id="KW-0808">Transferase</keyword>
<dbReference type="Proteomes" id="UP000823632">
    <property type="component" value="Unassembled WGS sequence"/>
</dbReference>
<organism evidence="13 14">
    <name type="scientific">Candidatus Scatousia excrementipullorum</name>
    <dbReference type="NCBI Taxonomy" id="2840936"/>
    <lineage>
        <taxon>Bacteria</taxon>
        <taxon>Candidatus Scatousia</taxon>
    </lineage>
</organism>
<feature type="binding site" evidence="8">
    <location>
        <position position="148"/>
    </location>
    <ligand>
        <name>Zn(2+)</name>
        <dbReference type="ChEBI" id="CHEBI:29105"/>
    </ligand>
</feature>
<name>A0A9D9DNG7_9BACT</name>
<dbReference type="InterPro" id="IPR001267">
    <property type="entry name" value="Thymidine_kinase"/>
</dbReference>
<dbReference type="PANTHER" id="PTHR11441">
    <property type="entry name" value="THYMIDINE KINASE"/>
    <property type="match status" value="1"/>
</dbReference>
<feature type="active site" description="Proton acceptor" evidence="8 9">
    <location>
        <position position="89"/>
    </location>
</feature>
<feature type="binding site" evidence="8">
    <location>
        <position position="184"/>
    </location>
    <ligand>
        <name>Zn(2+)</name>
        <dbReference type="ChEBI" id="CHEBI:29105"/>
    </ligand>
</feature>
<feature type="binding site" evidence="8">
    <location>
        <begin position="88"/>
        <end position="91"/>
    </location>
    <ligand>
        <name>ATP</name>
        <dbReference type="ChEBI" id="CHEBI:30616"/>
    </ligand>
</feature>
<evidence type="ECO:0000256" key="10">
    <source>
        <dbReference type="PIRSR" id="PIRSR035805-2"/>
    </source>
</evidence>
<dbReference type="AlphaFoldDB" id="A0A9D9DNG7"/>
<dbReference type="GO" id="GO:0004797">
    <property type="term" value="F:thymidine kinase activity"/>
    <property type="evidence" value="ECO:0007669"/>
    <property type="project" value="UniProtKB-UniRule"/>
</dbReference>
<dbReference type="NCBIfam" id="NF003296">
    <property type="entry name" value="PRK04296.1-1"/>
    <property type="match status" value="1"/>
</dbReference>
<dbReference type="PIRSF" id="PIRSF035805">
    <property type="entry name" value="TK_cell"/>
    <property type="match status" value="1"/>
</dbReference>
<keyword evidence="8" id="KW-0479">Metal-binding</keyword>
<evidence type="ECO:0000256" key="6">
    <source>
        <dbReference type="ARBA" id="ARBA00022777"/>
    </source>
</evidence>
<dbReference type="SUPFAM" id="SSF52540">
    <property type="entry name" value="P-loop containing nucleoside triphosphate hydrolases"/>
    <property type="match status" value="1"/>
</dbReference>
<dbReference type="GO" id="GO:0046104">
    <property type="term" value="P:thymidine metabolic process"/>
    <property type="evidence" value="ECO:0007669"/>
    <property type="project" value="TreeGrafter"/>
</dbReference>
<feature type="binding site" evidence="8">
    <location>
        <position position="145"/>
    </location>
    <ligand>
        <name>Zn(2+)</name>
        <dbReference type="ChEBI" id="CHEBI:29105"/>
    </ligand>
</feature>
<dbReference type="PANTHER" id="PTHR11441:SF0">
    <property type="entry name" value="THYMIDINE KINASE, CYTOSOLIC"/>
    <property type="match status" value="1"/>
</dbReference>
<evidence type="ECO:0000256" key="7">
    <source>
        <dbReference type="ARBA" id="ARBA00022840"/>
    </source>
</evidence>
<dbReference type="EC" id="2.7.1.21" evidence="2 8"/>
<protein>
    <recommendedName>
        <fullName evidence="2 8">Thymidine kinase</fullName>
        <ecNumber evidence="2 8">2.7.1.21</ecNumber>
    </recommendedName>
</protein>
<gene>
    <name evidence="8" type="primary">tdk</name>
    <name evidence="13" type="ORF">IAC76_04300</name>
</gene>
<comment type="subcellular location">
    <subcellularLocation>
        <location evidence="8">Cytoplasm</location>
    </subcellularLocation>
</comment>
<dbReference type="InterPro" id="IPR027417">
    <property type="entry name" value="P-loop_NTPase"/>
</dbReference>
<evidence type="ECO:0000256" key="5">
    <source>
        <dbReference type="ARBA" id="ARBA00022741"/>
    </source>
</evidence>
<comment type="subunit">
    <text evidence="8">Homotetramer.</text>
</comment>
<evidence type="ECO:0000313" key="14">
    <source>
        <dbReference type="Proteomes" id="UP000823632"/>
    </source>
</evidence>
<comment type="similarity">
    <text evidence="1 8 12">Belongs to the thymidine kinase family.</text>
</comment>
<dbReference type="Pfam" id="PF00265">
    <property type="entry name" value="TK"/>
    <property type="match status" value="1"/>
</dbReference>
<dbReference type="GO" id="GO:0008270">
    <property type="term" value="F:zinc ion binding"/>
    <property type="evidence" value="ECO:0007669"/>
    <property type="project" value="UniProtKB-UniRule"/>
</dbReference>
<dbReference type="GO" id="GO:0005524">
    <property type="term" value="F:ATP binding"/>
    <property type="evidence" value="ECO:0007669"/>
    <property type="project" value="UniProtKB-UniRule"/>
</dbReference>
<feature type="binding site" evidence="8">
    <location>
        <position position="187"/>
    </location>
    <ligand>
        <name>Zn(2+)</name>
        <dbReference type="ChEBI" id="CHEBI:29105"/>
    </ligand>
</feature>
<dbReference type="Gene3D" id="3.30.60.20">
    <property type="match status" value="1"/>
</dbReference>
<evidence type="ECO:0000256" key="8">
    <source>
        <dbReference type="HAMAP-Rule" id="MF_00124"/>
    </source>
</evidence>
<evidence type="ECO:0000256" key="4">
    <source>
        <dbReference type="ARBA" id="ARBA00022679"/>
    </source>
</evidence>
<evidence type="ECO:0000256" key="9">
    <source>
        <dbReference type="PIRSR" id="PIRSR035805-1"/>
    </source>
</evidence>
<dbReference type="Gene3D" id="3.40.50.300">
    <property type="entry name" value="P-loop containing nucleotide triphosphate hydrolases"/>
    <property type="match status" value="1"/>
</dbReference>
<dbReference type="EMBL" id="JADIND010000092">
    <property type="protein sequence ID" value="MBO8430586.1"/>
    <property type="molecule type" value="Genomic_DNA"/>
</dbReference>
<keyword evidence="8" id="KW-0862">Zinc</keyword>
<dbReference type="GO" id="GO:0071897">
    <property type="term" value="P:DNA biosynthetic process"/>
    <property type="evidence" value="ECO:0007669"/>
    <property type="project" value="UniProtKB-KW"/>
</dbReference>
<evidence type="ECO:0000313" key="13">
    <source>
        <dbReference type="EMBL" id="MBO8430586.1"/>
    </source>
</evidence>
<keyword evidence="7 8" id="KW-0067">ATP-binding</keyword>
<feature type="binding site" evidence="8">
    <location>
        <begin position="15"/>
        <end position="22"/>
    </location>
    <ligand>
        <name>ATP</name>
        <dbReference type="ChEBI" id="CHEBI:30616"/>
    </ligand>
</feature>
<evidence type="ECO:0000256" key="11">
    <source>
        <dbReference type="RuleBase" id="RU000544"/>
    </source>
</evidence>
<comment type="caution">
    <text evidence="13">The sequence shown here is derived from an EMBL/GenBank/DDBJ whole genome shotgun (WGS) entry which is preliminary data.</text>
</comment>
<feature type="binding site" evidence="10">
    <location>
        <position position="180"/>
    </location>
    <ligand>
        <name>substrate</name>
    </ligand>
</feature>
<evidence type="ECO:0000256" key="12">
    <source>
        <dbReference type="RuleBase" id="RU004165"/>
    </source>
</evidence>